<feature type="domain" description="GST N-terminal" evidence="2">
    <location>
        <begin position="3"/>
        <end position="87"/>
    </location>
</feature>
<dbReference type="SFLD" id="SFLDS00019">
    <property type="entry name" value="Glutathione_Transferase_(cytos"/>
    <property type="match status" value="1"/>
</dbReference>
<dbReference type="InterPro" id="IPR010987">
    <property type="entry name" value="Glutathione-S-Trfase_C-like"/>
</dbReference>
<dbReference type="SUPFAM" id="SSF52833">
    <property type="entry name" value="Thioredoxin-like"/>
    <property type="match status" value="1"/>
</dbReference>
<dbReference type="InterPro" id="IPR036249">
    <property type="entry name" value="Thioredoxin-like_sf"/>
</dbReference>
<keyword evidence="4" id="KW-0808">Transferase</keyword>
<dbReference type="SUPFAM" id="SSF53649">
    <property type="entry name" value="Alkaline phosphatase-like"/>
    <property type="match status" value="1"/>
</dbReference>
<protein>
    <submittedName>
        <fullName evidence="4">Glutathione s-transferase</fullName>
    </submittedName>
</protein>
<feature type="domain" description="GST C-terminal" evidence="3">
    <location>
        <begin position="93"/>
        <end position="227"/>
    </location>
</feature>
<dbReference type="Pfam" id="PF00043">
    <property type="entry name" value="GST_C"/>
    <property type="match status" value="1"/>
</dbReference>
<dbReference type="PANTHER" id="PTHR44051:SF8">
    <property type="entry name" value="GLUTATHIONE S-TRANSFERASE GSTA"/>
    <property type="match status" value="1"/>
</dbReference>
<evidence type="ECO:0000259" key="2">
    <source>
        <dbReference type="PROSITE" id="PS50404"/>
    </source>
</evidence>
<keyword evidence="5" id="KW-1185">Reference proteome</keyword>
<evidence type="ECO:0000313" key="5">
    <source>
        <dbReference type="Proteomes" id="UP000249619"/>
    </source>
</evidence>
<accession>A0A364MX07</accession>
<dbReference type="PROSITE" id="PS50404">
    <property type="entry name" value="GST_NTER"/>
    <property type="match status" value="1"/>
</dbReference>
<dbReference type="Pfam" id="PF00884">
    <property type="entry name" value="Sulfatase"/>
    <property type="match status" value="1"/>
</dbReference>
<dbReference type="GO" id="GO:0016740">
    <property type="term" value="F:transferase activity"/>
    <property type="evidence" value="ECO:0007669"/>
    <property type="project" value="UniProtKB-KW"/>
</dbReference>
<dbReference type="Gene3D" id="3.40.720.10">
    <property type="entry name" value="Alkaline Phosphatase, subunit A"/>
    <property type="match status" value="1"/>
</dbReference>
<sequence>MATPSIELFTAATPNGQKISIFLEELGIPYKTTPIDLSADEQKSSSFLKINPNGRIPAIVDHNRNSFAVFESGAIFLYLSEHYDRDFKFCFEDQDEIIDMMTWVFFQNAGVGPMQGQANHFVRYAPETIEYGIKRYQNETKRLYSVLNDRLRDRDYLAGKGRGKYSIADITTFTWVRWAPWAGIDLGEFPRLKDWGDRIEKREAVQKGLLVPSGGDQIEKLRKDPNVQDPFKEWVQKGQKEVAEKHGKNIYYSYGNIFFMKAYYMSIAFLQLLYIAIPGHKFCCYPNVVHKGINNDYLPIWMQQAGYNTYYSGKLWNHYSVDNYDEPFASGCNGSGFVLDPHTYEYYNAYMSQNGGFPTSYKGQYSPDVTAEKAYGFLGEATKYHEPWFLTVAPIAPHSNVKLELQ</sequence>
<comment type="similarity">
    <text evidence="1">Belongs to the GST superfamily.</text>
</comment>
<name>A0A364MX07_STELY</name>
<evidence type="ECO:0000259" key="3">
    <source>
        <dbReference type="PROSITE" id="PS50405"/>
    </source>
</evidence>
<dbReference type="InterPro" id="IPR000917">
    <property type="entry name" value="Sulfatase_N"/>
</dbReference>
<dbReference type="AlphaFoldDB" id="A0A364MX07"/>
<dbReference type="InterPro" id="IPR036282">
    <property type="entry name" value="Glutathione-S-Trfase_C_sf"/>
</dbReference>
<dbReference type="STRING" id="183478.A0A364MX07"/>
<dbReference type="SFLD" id="SFLDG00358">
    <property type="entry name" value="Main_(cytGST)"/>
    <property type="match status" value="1"/>
</dbReference>
<dbReference type="Gene3D" id="3.40.30.10">
    <property type="entry name" value="Glutaredoxin"/>
    <property type="match status" value="1"/>
</dbReference>
<dbReference type="EMBL" id="QGDH01000121">
    <property type="protein sequence ID" value="RAR06094.1"/>
    <property type="molecule type" value="Genomic_DNA"/>
</dbReference>
<dbReference type="InterPro" id="IPR004045">
    <property type="entry name" value="Glutathione_S-Trfase_N"/>
</dbReference>
<dbReference type="PANTHER" id="PTHR44051">
    <property type="entry name" value="GLUTATHIONE S-TRANSFERASE-RELATED"/>
    <property type="match status" value="1"/>
</dbReference>
<dbReference type="InterPro" id="IPR040079">
    <property type="entry name" value="Glutathione_S-Trfase"/>
</dbReference>
<dbReference type="Pfam" id="PF02798">
    <property type="entry name" value="GST_N"/>
    <property type="match status" value="1"/>
</dbReference>
<dbReference type="InterPro" id="IPR004046">
    <property type="entry name" value="GST_C"/>
</dbReference>
<organism evidence="4 5">
    <name type="scientific">Stemphylium lycopersici</name>
    <name type="common">Tomato gray leaf spot disease fungus</name>
    <name type="synonym">Thyrospora lycopersici</name>
    <dbReference type="NCBI Taxonomy" id="183478"/>
    <lineage>
        <taxon>Eukaryota</taxon>
        <taxon>Fungi</taxon>
        <taxon>Dikarya</taxon>
        <taxon>Ascomycota</taxon>
        <taxon>Pezizomycotina</taxon>
        <taxon>Dothideomycetes</taxon>
        <taxon>Pleosporomycetidae</taxon>
        <taxon>Pleosporales</taxon>
        <taxon>Pleosporineae</taxon>
        <taxon>Pleosporaceae</taxon>
        <taxon>Stemphylium</taxon>
    </lineage>
</organism>
<gene>
    <name evidence="4" type="ORF">DDE83_007112</name>
</gene>
<proteinExistence type="inferred from homology"/>
<dbReference type="Gene3D" id="1.20.1050.10">
    <property type="match status" value="1"/>
</dbReference>
<dbReference type="SUPFAM" id="SSF47616">
    <property type="entry name" value="GST C-terminal domain-like"/>
    <property type="match status" value="1"/>
</dbReference>
<dbReference type="CDD" id="cd03048">
    <property type="entry name" value="GST_N_Ure2p_like"/>
    <property type="match status" value="1"/>
</dbReference>
<dbReference type="Proteomes" id="UP000249619">
    <property type="component" value="Unassembled WGS sequence"/>
</dbReference>
<dbReference type="PROSITE" id="PS50405">
    <property type="entry name" value="GST_CTER"/>
    <property type="match status" value="1"/>
</dbReference>
<reference evidence="5" key="1">
    <citation type="submission" date="2018-05" db="EMBL/GenBank/DDBJ databases">
        <title>Draft genome sequence of Stemphylium lycopersici strain CIDEFI 213.</title>
        <authorList>
            <person name="Medina R."/>
            <person name="Franco M.E.E."/>
            <person name="Lucentini C.G."/>
            <person name="Saparrat M.C.N."/>
            <person name="Balatti P.A."/>
        </authorList>
    </citation>
    <scope>NUCLEOTIDE SEQUENCE [LARGE SCALE GENOMIC DNA]</scope>
    <source>
        <strain evidence="5">CIDEFI 213</strain>
    </source>
</reference>
<dbReference type="SFLD" id="SFLDG01151">
    <property type="entry name" value="Main.2:_Nu-like"/>
    <property type="match status" value="1"/>
</dbReference>
<evidence type="ECO:0000256" key="1">
    <source>
        <dbReference type="ARBA" id="ARBA00007409"/>
    </source>
</evidence>
<evidence type="ECO:0000313" key="4">
    <source>
        <dbReference type="EMBL" id="RAR06094.1"/>
    </source>
</evidence>
<dbReference type="InterPro" id="IPR017850">
    <property type="entry name" value="Alkaline_phosphatase_core_sf"/>
</dbReference>
<comment type="caution">
    <text evidence="4">The sequence shown here is derived from an EMBL/GenBank/DDBJ whole genome shotgun (WGS) entry which is preliminary data.</text>
</comment>